<comment type="caution">
    <text evidence="2">The sequence shown here is derived from an EMBL/GenBank/DDBJ whole genome shotgun (WGS) entry which is preliminary data.</text>
</comment>
<name>A0A8S9RBG2_BRACR</name>
<feature type="region of interest" description="Disordered" evidence="1">
    <location>
        <begin position="1"/>
        <end position="32"/>
    </location>
</feature>
<evidence type="ECO:0000313" key="3">
    <source>
        <dbReference type="Proteomes" id="UP000712600"/>
    </source>
</evidence>
<protein>
    <submittedName>
        <fullName evidence="2">Uncharacterized protein</fullName>
    </submittedName>
</protein>
<evidence type="ECO:0000313" key="2">
    <source>
        <dbReference type="EMBL" id="KAF3570106.1"/>
    </source>
</evidence>
<proteinExistence type="predicted"/>
<feature type="compositionally biased region" description="Low complexity" evidence="1">
    <location>
        <begin position="18"/>
        <end position="32"/>
    </location>
</feature>
<gene>
    <name evidence="2" type="ORF">F2Q69_00059488</name>
</gene>
<accession>A0A8S9RBG2</accession>
<organism evidence="2 3">
    <name type="scientific">Brassica cretica</name>
    <name type="common">Mustard</name>
    <dbReference type="NCBI Taxonomy" id="69181"/>
    <lineage>
        <taxon>Eukaryota</taxon>
        <taxon>Viridiplantae</taxon>
        <taxon>Streptophyta</taxon>
        <taxon>Embryophyta</taxon>
        <taxon>Tracheophyta</taxon>
        <taxon>Spermatophyta</taxon>
        <taxon>Magnoliopsida</taxon>
        <taxon>eudicotyledons</taxon>
        <taxon>Gunneridae</taxon>
        <taxon>Pentapetalae</taxon>
        <taxon>rosids</taxon>
        <taxon>malvids</taxon>
        <taxon>Brassicales</taxon>
        <taxon>Brassicaceae</taxon>
        <taxon>Brassiceae</taxon>
        <taxon>Brassica</taxon>
    </lineage>
</organism>
<dbReference type="Proteomes" id="UP000712600">
    <property type="component" value="Unassembled WGS sequence"/>
</dbReference>
<sequence>MCATGRPLTRRPHGCRGRGQPSTPSSRSPRATGVISLTVATADLRRLPLSYHGRSARVFLVVVMGDQFLASPGRHEAISSSFFWAGMERSAQRLRITRQSCSTSR</sequence>
<reference evidence="2" key="1">
    <citation type="submission" date="2019-12" db="EMBL/GenBank/DDBJ databases">
        <title>Genome sequencing and annotation of Brassica cretica.</title>
        <authorList>
            <person name="Studholme D.J."/>
            <person name="Sarris P."/>
        </authorList>
    </citation>
    <scope>NUCLEOTIDE SEQUENCE</scope>
    <source>
        <strain evidence="2">PFS-109/04</strain>
        <tissue evidence="2">Leaf</tissue>
    </source>
</reference>
<dbReference type="AlphaFoldDB" id="A0A8S9RBG2"/>
<evidence type="ECO:0000256" key="1">
    <source>
        <dbReference type="SAM" id="MobiDB-lite"/>
    </source>
</evidence>
<dbReference type="EMBL" id="QGKX02000095">
    <property type="protein sequence ID" value="KAF3570106.1"/>
    <property type="molecule type" value="Genomic_DNA"/>
</dbReference>